<evidence type="ECO:0000256" key="6">
    <source>
        <dbReference type="ARBA" id="ARBA00023125"/>
    </source>
</evidence>
<dbReference type="Proteomes" id="UP000242501">
    <property type="component" value="Unassembled WGS sequence"/>
</dbReference>
<keyword evidence="13" id="KW-1185">Reference proteome</keyword>
<feature type="active site" evidence="9">
    <location>
        <position position="249"/>
    </location>
</feature>
<dbReference type="InterPro" id="IPR011010">
    <property type="entry name" value="DNA_brk_join_enz"/>
</dbReference>
<evidence type="ECO:0000256" key="5">
    <source>
        <dbReference type="ARBA" id="ARBA00022908"/>
    </source>
</evidence>
<keyword evidence="3 9" id="KW-0132">Cell division</keyword>
<dbReference type="CDD" id="cd00798">
    <property type="entry name" value="INT_XerDC_C"/>
    <property type="match status" value="1"/>
</dbReference>
<dbReference type="PROSITE" id="PS51900">
    <property type="entry name" value="CB"/>
    <property type="match status" value="1"/>
</dbReference>
<dbReference type="GO" id="GO:0009037">
    <property type="term" value="F:tyrosine-based site-specific recombinase activity"/>
    <property type="evidence" value="ECO:0007669"/>
    <property type="project" value="UniProtKB-UniRule"/>
</dbReference>
<dbReference type="GO" id="GO:0005737">
    <property type="term" value="C:cytoplasm"/>
    <property type="evidence" value="ECO:0007669"/>
    <property type="project" value="UniProtKB-SubCell"/>
</dbReference>
<dbReference type="InterPro" id="IPR002104">
    <property type="entry name" value="Integrase_catalytic"/>
</dbReference>
<accession>A0A1G6GR16</accession>
<keyword evidence="7 9" id="KW-0233">DNA recombination</keyword>
<evidence type="ECO:0000259" key="10">
    <source>
        <dbReference type="PROSITE" id="PS51898"/>
    </source>
</evidence>
<dbReference type="GO" id="GO:0003677">
    <property type="term" value="F:DNA binding"/>
    <property type="evidence" value="ECO:0007669"/>
    <property type="project" value="UniProtKB-UniRule"/>
</dbReference>
<dbReference type="InterPro" id="IPR013762">
    <property type="entry name" value="Integrase-like_cat_sf"/>
</dbReference>
<dbReference type="AlphaFoldDB" id="A0A1G6GR16"/>
<organism evidence="12 13">
    <name type="scientific">Acinetobacter boissieri</name>
    <dbReference type="NCBI Taxonomy" id="1219383"/>
    <lineage>
        <taxon>Bacteria</taxon>
        <taxon>Pseudomonadati</taxon>
        <taxon>Pseudomonadota</taxon>
        <taxon>Gammaproteobacteria</taxon>
        <taxon>Moraxellales</taxon>
        <taxon>Moraxellaceae</taxon>
        <taxon>Acinetobacter</taxon>
    </lineage>
</organism>
<dbReference type="GO" id="GO:0051301">
    <property type="term" value="P:cell division"/>
    <property type="evidence" value="ECO:0007669"/>
    <property type="project" value="UniProtKB-KW"/>
</dbReference>
<dbReference type="GO" id="GO:0007059">
    <property type="term" value="P:chromosome segregation"/>
    <property type="evidence" value="ECO:0007669"/>
    <property type="project" value="UniProtKB-UniRule"/>
</dbReference>
<dbReference type="InterPro" id="IPR023009">
    <property type="entry name" value="Tyrosine_recombinase_XerC/XerD"/>
</dbReference>
<dbReference type="OrthoDB" id="9801717at2"/>
<dbReference type="PROSITE" id="PS51898">
    <property type="entry name" value="TYR_RECOMBINASE"/>
    <property type="match status" value="1"/>
</dbReference>
<dbReference type="InterPro" id="IPR050090">
    <property type="entry name" value="Tyrosine_recombinase_XerCD"/>
</dbReference>
<keyword evidence="6 9" id="KW-0238">DNA-binding</keyword>
<evidence type="ECO:0000313" key="12">
    <source>
        <dbReference type="EMBL" id="SDB84388.1"/>
    </source>
</evidence>
<evidence type="ECO:0000256" key="1">
    <source>
        <dbReference type="ARBA" id="ARBA00004496"/>
    </source>
</evidence>
<dbReference type="RefSeq" id="WP_092746745.1">
    <property type="nucleotide sequence ID" value="NZ_FMYL01000002.1"/>
</dbReference>
<dbReference type="SUPFAM" id="SSF56349">
    <property type="entry name" value="DNA breaking-rejoining enzymes"/>
    <property type="match status" value="1"/>
</dbReference>
<feature type="active site" evidence="9">
    <location>
        <position position="175"/>
    </location>
</feature>
<evidence type="ECO:0000256" key="8">
    <source>
        <dbReference type="ARBA" id="ARBA00023306"/>
    </source>
</evidence>
<dbReference type="GO" id="GO:0006313">
    <property type="term" value="P:DNA transposition"/>
    <property type="evidence" value="ECO:0007669"/>
    <property type="project" value="UniProtKB-UniRule"/>
</dbReference>
<name>A0A1G6GR16_9GAMM</name>
<evidence type="ECO:0000313" key="13">
    <source>
        <dbReference type="Proteomes" id="UP000242501"/>
    </source>
</evidence>
<keyword evidence="2 9" id="KW-0963">Cytoplasm</keyword>
<evidence type="ECO:0000256" key="3">
    <source>
        <dbReference type="ARBA" id="ARBA00022618"/>
    </source>
</evidence>
<reference evidence="13" key="1">
    <citation type="submission" date="2016-09" db="EMBL/GenBank/DDBJ databases">
        <authorList>
            <person name="Varghese N."/>
            <person name="Submissions S."/>
        </authorList>
    </citation>
    <scope>NUCLEOTIDE SEQUENCE [LARGE SCALE GENOMIC DNA]</scope>
    <source>
        <strain evidence="13">ANC 4422</strain>
    </source>
</reference>
<keyword evidence="8 9" id="KW-0131">Cell cycle</keyword>
<comment type="function">
    <text evidence="9">Site-specific tyrosine recombinase, which acts by catalyzing the cutting and rejoining of the recombining DNA molecules. The XerC-XerD complex is essential to convert dimers of the bacterial chromosome into monomers to permit their segregation at cell division. It also contributes to the segregational stability of plasmids.</text>
</comment>
<dbReference type="InterPro" id="IPR010998">
    <property type="entry name" value="Integrase_recombinase_N"/>
</dbReference>
<feature type="active site" evidence="9">
    <location>
        <position position="272"/>
    </location>
</feature>
<dbReference type="PANTHER" id="PTHR30349:SF81">
    <property type="entry name" value="TYROSINE RECOMBINASE XERC"/>
    <property type="match status" value="1"/>
</dbReference>
<proteinExistence type="inferred from homology"/>
<comment type="similarity">
    <text evidence="9">Belongs to the 'phage' integrase family. XerC subfamily.</text>
</comment>
<evidence type="ECO:0000259" key="11">
    <source>
        <dbReference type="PROSITE" id="PS51900"/>
    </source>
</evidence>
<dbReference type="Gene3D" id="1.10.443.10">
    <property type="entry name" value="Intergrase catalytic core"/>
    <property type="match status" value="1"/>
</dbReference>
<feature type="active site" evidence="9">
    <location>
        <position position="151"/>
    </location>
</feature>
<evidence type="ECO:0000256" key="7">
    <source>
        <dbReference type="ARBA" id="ARBA00023172"/>
    </source>
</evidence>
<gene>
    <name evidence="9" type="primary">xerC</name>
    <name evidence="12" type="ORF">SAMN05421733_10246</name>
</gene>
<dbReference type="NCBIfam" id="NF001399">
    <property type="entry name" value="PRK00283.1"/>
    <property type="match status" value="1"/>
</dbReference>
<evidence type="ECO:0000256" key="9">
    <source>
        <dbReference type="HAMAP-Rule" id="MF_01808"/>
    </source>
</evidence>
<dbReference type="InterPro" id="IPR004107">
    <property type="entry name" value="Integrase_SAM-like_N"/>
</dbReference>
<evidence type="ECO:0000256" key="4">
    <source>
        <dbReference type="ARBA" id="ARBA00022829"/>
    </source>
</evidence>
<keyword evidence="4 9" id="KW-0159">Chromosome partition</keyword>
<dbReference type="Gene3D" id="1.10.150.130">
    <property type="match status" value="1"/>
</dbReference>
<dbReference type="PANTHER" id="PTHR30349">
    <property type="entry name" value="PHAGE INTEGRASE-RELATED"/>
    <property type="match status" value="1"/>
</dbReference>
<feature type="active site" evidence="9">
    <location>
        <position position="246"/>
    </location>
</feature>
<comment type="subunit">
    <text evidence="9">Forms a cyclic heterotetrameric complex composed of two molecules of XerC and two molecules of XerD.</text>
</comment>
<dbReference type="STRING" id="1219383.SAMN05421733_10246"/>
<dbReference type="HAMAP" id="MF_01808">
    <property type="entry name" value="Recomb_XerC_XerD"/>
    <property type="match status" value="1"/>
</dbReference>
<keyword evidence="5 9" id="KW-0229">DNA integration</keyword>
<feature type="active site" description="O-(3'-phospho-DNA)-tyrosine intermediate" evidence="9">
    <location>
        <position position="281"/>
    </location>
</feature>
<feature type="domain" description="Tyr recombinase" evidence="10">
    <location>
        <begin position="107"/>
        <end position="294"/>
    </location>
</feature>
<dbReference type="InterPro" id="IPR044068">
    <property type="entry name" value="CB"/>
</dbReference>
<sequence length="303" mass="35306">MDTWYWLDSWLNVRERQNQSEHTLSAYRRDLTDFIQFCDKKKLALPEIEASDLREYLTFRVEHGQLSSSSLQRQLSAIRQFMKWVTENHLIVQNFSADFQLKRHARALPGLVDIETIIQILDQPMPESVIDQQLWIRDKAILELLYTSGIRLSEIQSLCFNSIDLNRRLLRVIGKGSKERIVPFGEKSKQALLKWLEVYRLWKGKFQAADAVFVSQKGNALSNRQIENRVKFQAQRAGVNINLHPHLLRHCFASHMLSASGDLRAVQEMLGHSNLSTTQIYTHLDFERLAAVYDKSHPRAQKH</sequence>
<comment type="subcellular location">
    <subcellularLocation>
        <location evidence="1 9">Cytoplasm</location>
    </subcellularLocation>
</comment>
<dbReference type="Pfam" id="PF02899">
    <property type="entry name" value="Phage_int_SAM_1"/>
    <property type="match status" value="1"/>
</dbReference>
<protein>
    <recommendedName>
        <fullName evidence="9">Tyrosine recombinase XerC</fullName>
    </recommendedName>
</protein>
<dbReference type="Pfam" id="PF00589">
    <property type="entry name" value="Phage_integrase"/>
    <property type="match status" value="1"/>
</dbReference>
<feature type="domain" description="Core-binding (CB)" evidence="11">
    <location>
        <begin position="1"/>
        <end position="86"/>
    </location>
</feature>
<dbReference type="EMBL" id="FMYL01000002">
    <property type="protein sequence ID" value="SDB84388.1"/>
    <property type="molecule type" value="Genomic_DNA"/>
</dbReference>
<evidence type="ECO:0000256" key="2">
    <source>
        <dbReference type="ARBA" id="ARBA00022490"/>
    </source>
</evidence>